<reference evidence="2" key="1">
    <citation type="submission" date="2022-12" db="EMBL/GenBank/DDBJ databases">
        <authorList>
            <person name="Petersen C."/>
        </authorList>
    </citation>
    <scope>NUCLEOTIDE SEQUENCE</scope>
    <source>
        <strain evidence="2">IBT 29677</strain>
    </source>
</reference>
<evidence type="ECO:0008006" key="4">
    <source>
        <dbReference type="Google" id="ProtNLM"/>
    </source>
</evidence>
<keyword evidence="1" id="KW-0732">Signal</keyword>
<dbReference type="OrthoDB" id="4388755at2759"/>
<dbReference type="AlphaFoldDB" id="A0A9W9VTJ8"/>
<protein>
    <recommendedName>
        <fullName evidence="4">Apple domain-containing protein</fullName>
    </recommendedName>
</protein>
<keyword evidence="3" id="KW-1185">Reference proteome</keyword>
<proteinExistence type="predicted"/>
<dbReference type="Proteomes" id="UP001147747">
    <property type="component" value="Unassembled WGS sequence"/>
</dbReference>
<accession>A0A9W9VTJ8</accession>
<evidence type="ECO:0000313" key="3">
    <source>
        <dbReference type="Proteomes" id="UP001147747"/>
    </source>
</evidence>
<evidence type="ECO:0000313" key="2">
    <source>
        <dbReference type="EMBL" id="KAJ5388929.1"/>
    </source>
</evidence>
<organism evidence="2 3">
    <name type="scientific">Penicillium cosmopolitanum</name>
    <dbReference type="NCBI Taxonomy" id="1131564"/>
    <lineage>
        <taxon>Eukaryota</taxon>
        <taxon>Fungi</taxon>
        <taxon>Dikarya</taxon>
        <taxon>Ascomycota</taxon>
        <taxon>Pezizomycotina</taxon>
        <taxon>Eurotiomycetes</taxon>
        <taxon>Eurotiomycetidae</taxon>
        <taxon>Eurotiales</taxon>
        <taxon>Aspergillaceae</taxon>
        <taxon>Penicillium</taxon>
    </lineage>
</organism>
<feature type="chain" id="PRO_5040828341" description="Apple domain-containing protein" evidence="1">
    <location>
        <begin position="20"/>
        <end position="270"/>
    </location>
</feature>
<name>A0A9W9VTJ8_9EURO</name>
<gene>
    <name evidence="2" type="ORF">N7509_011470</name>
</gene>
<dbReference type="GeneID" id="81375087"/>
<sequence length="270" mass="29301">MILKSTFFFFSFVVSLVEGQSRCSRPLFPEEPNIDVIVDNPSCPGDYGKLIQTSDGGYFRLMCCTHQPSGITSVGSKGSVASYKDCLDLCLSDANPECDSVTYDVGRTCGFYKNGGFSNEPCGNDEHDWLYYIDPPPQPAANDQIVSCSTECPTAHGQKYVSEFGELFHMECGKRHGTIPFHQEHQDTYRDCIDACANVPKCSSVDYSNRTLTCYYGTHSGGPPVDAPGYYSAYSLGCAGACEKGDDGCDCGGTKKCRGRGAGDNSHDEL</sequence>
<dbReference type="RefSeq" id="XP_056486727.1">
    <property type="nucleotide sequence ID" value="XM_056636107.1"/>
</dbReference>
<comment type="caution">
    <text evidence="2">The sequence shown here is derived from an EMBL/GenBank/DDBJ whole genome shotgun (WGS) entry which is preliminary data.</text>
</comment>
<feature type="signal peptide" evidence="1">
    <location>
        <begin position="1"/>
        <end position="19"/>
    </location>
</feature>
<reference evidence="2" key="2">
    <citation type="journal article" date="2023" name="IMA Fungus">
        <title>Comparative genomic study of the Penicillium genus elucidates a diverse pangenome and 15 lateral gene transfer events.</title>
        <authorList>
            <person name="Petersen C."/>
            <person name="Sorensen T."/>
            <person name="Nielsen M.R."/>
            <person name="Sondergaard T.E."/>
            <person name="Sorensen J.L."/>
            <person name="Fitzpatrick D.A."/>
            <person name="Frisvad J.C."/>
            <person name="Nielsen K.L."/>
        </authorList>
    </citation>
    <scope>NUCLEOTIDE SEQUENCE</scope>
    <source>
        <strain evidence="2">IBT 29677</strain>
    </source>
</reference>
<evidence type="ECO:0000256" key="1">
    <source>
        <dbReference type="SAM" id="SignalP"/>
    </source>
</evidence>
<dbReference type="EMBL" id="JAPZBU010000009">
    <property type="protein sequence ID" value="KAJ5388929.1"/>
    <property type="molecule type" value="Genomic_DNA"/>
</dbReference>